<sequence>MDERAKGSEMTWLLVFLPFNEAIEGLLAVVLSQKLRFLAVGTDSGVKQFPPKKEDLDLCFSFGWAEDGGVNREDAGKSAVLNSLIGHPVLPTGENGATRAPISIDLQRDCSLSSKLYKEWTLVGALTASGQGNYFQDPK</sequence>
<organism evidence="3 4">
    <name type="scientific">Ziziphus jujuba var. spinosa</name>
    <dbReference type="NCBI Taxonomy" id="714518"/>
    <lineage>
        <taxon>Eukaryota</taxon>
        <taxon>Viridiplantae</taxon>
        <taxon>Streptophyta</taxon>
        <taxon>Embryophyta</taxon>
        <taxon>Tracheophyta</taxon>
        <taxon>Spermatophyta</taxon>
        <taxon>Magnoliopsida</taxon>
        <taxon>eudicotyledons</taxon>
        <taxon>Gunneridae</taxon>
        <taxon>Pentapetalae</taxon>
        <taxon>rosids</taxon>
        <taxon>fabids</taxon>
        <taxon>Rosales</taxon>
        <taxon>Rhamnaceae</taxon>
        <taxon>Paliureae</taxon>
        <taxon>Ziziphus</taxon>
    </lineage>
</organism>
<evidence type="ECO:0000259" key="2">
    <source>
        <dbReference type="Pfam" id="PF00350"/>
    </source>
</evidence>
<reference evidence="3" key="1">
    <citation type="journal article" date="2021" name="Front. Plant Sci.">
        <title>Chromosome-Scale Genome Assembly for Chinese Sour Jujube and Insights Into Its Genome Evolution and Domestication Signature.</title>
        <authorList>
            <person name="Shen L.-Y."/>
            <person name="Luo H."/>
            <person name="Wang X.-L."/>
            <person name="Wang X.-M."/>
            <person name="Qiu X.-J."/>
            <person name="Liu H."/>
            <person name="Zhou S.-S."/>
            <person name="Jia K.-H."/>
            <person name="Nie S."/>
            <person name="Bao Y.-T."/>
            <person name="Zhang R.-G."/>
            <person name="Yun Q.-Z."/>
            <person name="Chai Y.-H."/>
            <person name="Lu J.-Y."/>
            <person name="Li Y."/>
            <person name="Zhao S.-W."/>
            <person name="Mao J.-F."/>
            <person name="Jia S.-G."/>
            <person name="Mao Y.-M."/>
        </authorList>
    </citation>
    <scope>NUCLEOTIDE SEQUENCE</scope>
    <source>
        <strain evidence="3">AT0</strain>
        <tissue evidence="3">Leaf</tissue>
    </source>
</reference>
<protein>
    <recommendedName>
        <fullName evidence="2">Dynamin N-terminal domain-containing protein</fullName>
    </recommendedName>
</protein>
<dbReference type="SUPFAM" id="SSF52540">
    <property type="entry name" value="P-loop containing nucleoside triphosphate hydrolases"/>
    <property type="match status" value="1"/>
</dbReference>
<accession>A0A978VQG9</accession>
<evidence type="ECO:0000313" key="3">
    <source>
        <dbReference type="EMBL" id="KAH7537794.1"/>
    </source>
</evidence>
<evidence type="ECO:0000313" key="4">
    <source>
        <dbReference type="Proteomes" id="UP000813462"/>
    </source>
</evidence>
<keyword evidence="1" id="KW-0812">Transmembrane</keyword>
<dbReference type="InterPro" id="IPR027417">
    <property type="entry name" value="P-loop_NTPase"/>
</dbReference>
<gene>
    <name evidence="3" type="ORF">FEM48_Zijuj03G0131000</name>
</gene>
<dbReference type="Pfam" id="PF00350">
    <property type="entry name" value="Dynamin_N"/>
    <property type="match status" value="1"/>
</dbReference>
<dbReference type="Proteomes" id="UP000813462">
    <property type="component" value="Unassembled WGS sequence"/>
</dbReference>
<dbReference type="Gene3D" id="3.40.50.300">
    <property type="entry name" value="P-loop containing nucleotide triphosphate hydrolases"/>
    <property type="match status" value="1"/>
</dbReference>
<dbReference type="InterPro" id="IPR019762">
    <property type="entry name" value="Dynamin_GTPase_CS"/>
</dbReference>
<dbReference type="AlphaFoldDB" id="A0A978VQG9"/>
<dbReference type="EMBL" id="JAEACU010000003">
    <property type="protein sequence ID" value="KAH7537794.1"/>
    <property type="molecule type" value="Genomic_DNA"/>
</dbReference>
<keyword evidence="1" id="KW-0472">Membrane</keyword>
<name>A0A978VQG9_ZIZJJ</name>
<comment type="caution">
    <text evidence="3">The sequence shown here is derived from an EMBL/GenBank/DDBJ whole genome shotgun (WGS) entry which is preliminary data.</text>
</comment>
<evidence type="ECO:0000256" key="1">
    <source>
        <dbReference type="SAM" id="Phobius"/>
    </source>
</evidence>
<feature type="transmembrane region" description="Helical" evidence="1">
    <location>
        <begin position="12"/>
        <end position="31"/>
    </location>
</feature>
<feature type="domain" description="Dynamin N-terminal" evidence="2">
    <location>
        <begin position="75"/>
        <end position="113"/>
    </location>
</feature>
<keyword evidence="1" id="KW-1133">Transmembrane helix</keyword>
<dbReference type="PROSITE" id="PS00410">
    <property type="entry name" value="G_DYNAMIN_1"/>
    <property type="match status" value="1"/>
</dbReference>
<proteinExistence type="predicted"/>
<dbReference type="InterPro" id="IPR045063">
    <property type="entry name" value="Dynamin_N"/>
</dbReference>